<name>A0A941AXT4_9FLAO</name>
<evidence type="ECO:0000313" key="2">
    <source>
        <dbReference type="Proteomes" id="UP000675047"/>
    </source>
</evidence>
<dbReference type="RefSeq" id="WP_210664986.1">
    <property type="nucleotide sequence ID" value="NZ_JAGFBV010000002.1"/>
</dbReference>
<sequence>MNKQDELNLKFYKKMGPFNELGYILDSSNAIGNYKRLNIIQFLPKIVITYLIDTINSIQNNQPYDPSFLNSAEEFSVFEVKFSNPYFSIDGHETIHMNDLKLVLQEWLSFRNS</sequence>
<proteinExistence type="predicted"/>
<dbReference type="EMBL" id="JAGFBV010000002">
    <property type="protein sequence ID" value="MBP4136947.1"/>
    <property type="molecule type" value="Genomic_DNA"/>
</dbReference>
<evidence type="ECO:0000313" key="1">
    <source>
        <dbReference type="EMBL" id="MBP4136947.1"/>
    </source>
</evidence>
<dbReference type="Proteomes" id="UP000675047">
    <property type="component" value="Unassembled WGS sequence"/>
</dbReference>
<dbReference type="AlphaFoldDB" id="A0A941AXT4"/>
<keyword evidence="2" id="KW-1185">Reference proteome</keyword>
<organism evidence="1 2">
    <name type="scientific">Flavobacterium geliluteum</name>
    <dbReference type="NCBI Taxonomy" id="2816120"/>
    <lineage>
        <taxon>Bacteria</taxon>
        <taxon>Pseudomonadati</taxon>
        <taxon>Bacteroidota</taxon>
        <taxon>Flavobacteriia</taxon>
        <taxon>Flavobacteriales</taxon>
        <taxon>Flavobacteriaceae</taxon>
        <taxon>Flavobacterium</taxon>
    </lineage>
</organism>
<protein>
    <submittedName>
        <fullName evidence="1">Uncharacterized protein</fullName>
    </submittedName>
</protein>
<comment type="caution">
    <text evidence="1">The sequence shown here is derived from an EMBL/GenBank/DDBJ whole genome shotgun (WGS) entry which is preliminary data.</text>
</comment>
<reference evidence="1 2" key="1">
    <citation type="submission" date="2021-03" db="EMBL/GenBank/DDBJ databases">
        <title>Flavobacterium Flabelliformis Sp. Nov. And Flavobacterium Geliluteum Sp. Nov., Two Novel Multidrug Resistant Psychrophilic Species Isolated From Antarctica.</title>
        <authorList>
            <person name="Kralova S."/>
            <person name="Busse H.J."/>
            <person name="Bezdicek M."/>
            <person name="Nykrynova M."/>
            <person name="Kroupova E."/>
            <person name="Krsek D."/>
            <person name="Sedlacek I."/>
        </authorList>
    </citation>
    <scope>NUCLEOTIDE SEQUENCE [LARGE SCALE GENOMIC DNA]</scope>
    <source>
        <strain evidence="1 2">P7388</strain>
    </source>
</reference>
<gene>
    <name evidence="1" type="ORF">J3495_02510</name>
</gene>
<accession>A0A941AXT4</accession>